<feature type="chain" id="PRO_5011768019" description="Tetratricopeptide repeat protein" evidence="1">
    <location>
        <begin position="30"/>
        <end position="285"/>
    </location>
</feature>
<evidence type="ECO:0000313" key="3">
    <source>
        <dbReference type="Proteomes" id="UP000199339"/>
    </source>
</evidence>
<evidence type="ECO:0000256" key="1">
    <source>
        <dbReference type="SAM" id="SignalP"/>
    </source>
</evidence>
<protein>
    <recommendedName>
        <fullName evidence="4">Tetratricopeptide repeat protein</fullName>
    </recommendedName>
</protein>
<dbReference type="AlphaFoldDB" id="A0A1I4XLZ1"/>
<reference evidence="3" key="1">
    <citation type="submission" date="2016-10" db="EMBL/GenBank/DDBJ databases">
        <authorList>
            <person name="Varghese N."/>
            <person name="Submissions S."/>
        </authorList>
    </citation>
    <scope>NUCLEOTIDE SEQUENCE [LARGE SCALE GENOMIC DNA]</scope>
    <source>
        <strain evidence="3">CGMCC 1.6775</strain>
    </source>
</reference>
<dbReference type="EMBL" id="FOUR01000006">
    <property type="protein sequence ID" value="SFN26875.1"/>
    <property type="molecule type" value="Genomic_DNA"/>
</dbReference>
<gene>
    <name evidence="2" type="ORF">SAMN04487961_2647</name>
</gene>
<keyword evidence="3" id="KW-1185">Reference proteome</keyword>
<accession>A0A1I4XLZ1</accession>
<feature type="signal peptide" evidence="1">
    <location>
        <begin position="1"/>
        <end position="29"/>
    </location>
</feature>
<sequence>MAVASGTFQRLARSVALVAALSAAGQVQALAPEHEMRRLMLATEEAVNAGSWGEAGEYLNRLQQLEAEKPAEYFYYRGRVMLQAGHLNEAQAALEAYVTQAGTEGSQYQQALKLITDVERTRKSGSADQANGKQAPKVAVIEPAGDQRISSLKKLYLTNNDRDALLMHLNSLLDMAGWREDQTVVRLDKPADVAYELSATESVISFQEIRREEGSRLVRKTQTMEVYGVNPMIEWGCEAAVASCWIYDPRDGSRLMQLAYNRERAGEIAQTLGQLVRHLQAPAGS</sequence>
<dbReference type="Proteomes" id="UP000199339">
    <property type="component" value="Unassembled WGS sequence"/>
</dbReference>
<dbReference type="RefSeq" id="WP_092004408.1">
    <property type="nucleotide sequence ID" value="NZ_FOUR01000006.1"/>
</dbReference>
<dbReference type="OrthoDB" id="6357069at2"/>
<evidence type="ECO:0008006" key="4">
    <source>
        <dbReference type="Google" id="ProtNLM"/>
    </source>
</evidence>
<name>A0A1I4XLZ1_9GAMM</name>
<evidence type="ECO:0000313" key="2">
    <source>
        <dbReference type="EMBL" id="SFN26875.1"/>
    </source>
</evidence>
<keyword evidence="1" id="KW-0732">Signal</keyword>
<organism evidence="2 3">
    <name type="scientific">Marinobacter pelagius</name>
    <dbReference type="NCBI Taxonomy" id="379482"/>
    <lineage>
        <taxon>Bacteria</taxon>
        <taxon>Pseudomonadati</taxon>
        <taxon>Pseudomonadota</taxon>
        <taxon>Gammaproteobacteria</taxon>
        <taxon>Pseudomonadales</taxon>
        <taxon>Marinobacteraceae</taxon>
        <taxon>Marinobacter</taxon>
    </lineage>
</organism>
<proteinExistence type="predicted"/>